<gene>
    <name evidence="7" type="primary">atpH</name>
    <name evidence="8" type="ORF">JYB65_06830</name>
</gene>
<keyword evidence="9" id="KW-1185">Reference proteome</keyword>
<dbReference type="SUPFAM" id="SSF47928">
    <property type="entry name" value="N-terminal domain of the delta subunit of the F1F0-ATP synthase"/>
    <property type="match status" value="1"/>
</dbReference>
<name>A0A939D8I0_CLOAM</name>
<proteinExistence type="inferred from homology"/>
<dbReference type="EMBL" id="JAFJZZ010000002">
    <property type="protein sequence ID" value="MBN7773070.1"/>
    <property type="molecule type" value="Genomic_DNA"/>
</dbReference>
<dbReference type="NCBIfam" id="TIGR01145">
    <property type="entry name" value="ATP_synt_delta"/>
    <property type="match status" value="1"/>
</dbReference>
<keyword evidence="4 7" id="KW-0406">Ion transport</keyword>
<evidence type="ECO:0000256" key="2">
    <source>
        <dbReference type="ARBA" id="ARBA00022448"/>
    </source>
</evidence>
<organism evidence="8 9">
    <name type="scientific">Clostridium aminobutyricum</name>
    <dbReference type="NCBI Taxonomy" id="33953"/>
    <lineage>
        <taxon>Bacteria</taxon>
        <taxon>Bacillati</taxon>
        <taxon>Bacillota</taxon>
        <taxon>Clostridia</taxon>
        <taxon>Eubacteriales</taxon>
        <taxon>Clostridiaceae</taxon>
        <taxon>Clostridium</taxon>
    </lineage>
</organism>
<comment type="caution">
    <text evidence="8">The sequence shown here is derived from an EMBL/GenBank/DDBJ whole genome shotgun (WGS) entry which is preliminary data.</text>
</comment>
<evidence type="ECO:0000256" key="7">
    <source>
        <dbReference type="HAMAP-Rule" id="MF_01416"/>
    </source>
</evidence>
<keyword evidence="6 7" id="KW-0066">ATP synthesis</keyword>
<dbReference type="Pfam" id="PF00213">
    <property type="entry name" value="OSCP"/>
    <property type="match status" value="1"/>
</dbReference>
<dbReference type="Proteomes" id="UP000664545">
    <property type="component" value="Unassembled WGS sequence"/>
</dbReference>
<comment type="function">
    <text evidence="7">This protein is part of the stalk that links CF(0) to CF(1). It either transmits conformational changes from CF(0) to CF(1) or is implicated in proton conduction.</text>
</comment>
<accession>A0A939D8I0</accession>
<protein>
    <recommendedName>
        <fullName evidence="7">ATP synthase subunit delta</fullName>
    </recommendedName>
    <alternativeName>
        <fullName evidence="7">ATP synthase F(1) sector subunit delta</fullName>
    </alternativeName>
    <alternativeName>
        <fullName evidence="7">F-type ATPase subunit delta</fullName>
        <shortName evidence="7">F-ATPase subunit delta</shortName>
    </alternativeName>
</protein>
<keyword evidence="2 7" id="KW-0813">Transport</keyword>
<dbReference type="HAMAP" id="MF_01416">
    <property type="entry name" value="ATP_synth_delta_bact"/>
    <property type="match status" value="1"/>
</dbReference>
<dbReference type="GO" id="GO:0046933">
    <property type="term" value="F:proton-transporting ATP synthase activity, rotational mechanism"/>
    <property type="evidence" value="ECO:0007669"/>
    <property type="project" value="UniProtKB-UniRule"/>
</dbReference>
<keyword evidence="5 7" id="KW-0472">Membrane</keyword>
<keyword evidence="3 7" id="KW-0375">Hydrogen ion transport</keyword>
<dbReference type="GO" id="GO:0005886">
    <property type="term" value="C:plasma membrane"/>
    <property type="evidence" value="ECO:0007669"/>
    <property type="project" value="UniProtKB-SubCell"/>
</dbReference>
<dbReference type="InterPro" id="IPR026015">
    <property type="entry name" value="ATP_synth_OSCP/delta_N_sf"/>
</dbReference>
<dbReference type="Gene3D" id="1.10.520.20">
    <property type="entry name" value="N-terminal domain of the delta subunit of the F1F0-ATP synthase"/>
    <property type="match status" value="1"/>
</dbReference>
<evidence type="ECO:0000256" key="5">
    <source>
        <dbReference type="ARBA" id="ARBA00023136"/>
    </source>
</evidence>
<evidence type="ECO:0000256" key="6">
    <source>
        <dbReference type="ARBA" id="ARBA00023310"/>
    </source>
</evidence>
<dbReference type="AlphaFoldDB" id="A0A939D8I0"/>
<evidence type="ECO:0000256" key="1">
    <source>
        <dbReference type="ARBA" id="ARBA00004370"/>
    </source>
</evidence>
<dbReference type="PRINTS" id="PR00125">
    <property type="entry name" value="ATPASEDELTA"/>
</dbReference>
<dbReference type="NCBIfam" id="NF004403">
    <property type="entry name" value="PRK05758.2-4"/>
    <property type="match status" value="1"/>
</dbReference>
<evidence type="ECO:0000256" key="3">
    <source>
        <dbReference type="ARBA" id="ARBA00022781"/>
    </source>
</evidence>
<dbReference type="RefSeq" id="WP_206581912.1">
    <property type="nucleotide sequence ID" value="NZ_JAFJZZ010000002.1"/>
</dbReference>
<reference evidence="8" key="1">
    <citation type="submission" date="2021-02" db="EMBL/GenBank/DDBJ databases">
        <title>Abyssanaerobacter marinus gen.nov., sp., nov, anaerobic bacterium isolated from the Onnuri vent field of Indian Ocean and suggestion of Mogibacteriaceae fam. nov., and proposal of reclassification of ambiguous this family's genus member.</title>
        <authorList>
            <person name="Kim Y.J."/>
            <person name="Yang J.-A."/>
        </authorList>
    </citation>
    <scope>NUCLEOTIDE SEQUENCE</scope>
    <source>
        <strain evidence="8">DSM 2634</strain>
    </source>
</reference>
<keyword evidence="7" id="KW-1003">Cell membrane</keyword>
<comment type="similarity">
    <text evidence="7">Belongs to the ATPase delta chain family.</text>
</comment>
<dbReference type="InterPro" id="IPR000711">
    <property type="entry name" value="ATPase_OSCP/dsu"/>
</dbReference>
<dbReference type="PANTHER" id="PTHR11910">
    <property type="entry name" value="ATP SYNTHASE DELTA CHAIN"/>
    <property type="match status" value="1"/>
</dbReference>
<dbReference type="GO" id="GO:0045259">
    <property type="term" value="C:proton-transporting ATP synthase complex"/>
    <property type="evidence" value="ECO:0007669"/>
    <property type="project" value="UniProtKB-KW"/>
</dbReference>
<evidence type="ECO:0000313" key="8">
    <source>
        <dbReference type="EMBL" id="MBN7773070.1"/>
    </source>
</evidence>
<keyword evidence="7" id="KW-0139">CF(1)</keyword>
<comment type="function">
    <text evidence="7">F(1)F(0) ATP synthase produces ATP from ADP in the presence of a proton or sodium gradient. F-type ATPases consist of two structural domains, F(1) containing the extramembraneous catalytic core and F(0) containing the membrane proton channel, linked together by a central stalk and a peripheral stalk. During catalysis, ATP synthesis in the catalytic domain of F(1) is coupled via a rotary mechanism of the central stalk subunits to proton translocation.</text>
</comment>
<evidence type="ECO:0000256" key="4">
    <source>
        <dbReference type="ARBA" id="ARBA00023065"/>
    </source>
</evidence>
<comment type="subcellular location">
    <subcellularLocation>
        <location evidence="7">Cell membrane</location>
        <topology evidence="7">Peripheral membrane protein</topology>
    </subcellularLocation>
    <subcellularLocation>
        <location evidence="1">Membrane</location>
    </subcellularLocation>
</comment>
<sequence>MAELTVESTYGRALFEAARDENKVEIILDEVKQIRDLFIAEPDFYEFINTPVLSGAEKKHAVEQIFQGKISPEVLNFLFILIDKRRTRAFSGIVNQYQSILDEIAGISKGVIYSVEPLTGEQLEQFEQKTGKLLKKNVKLENKIDTTILGGVKVFIEGKVLDATIRKRLDDLKGNLKSGTL</sequence>
<evidence type="ECO:0000313" key="9">
    <source>
        <dbReference type="Proteomes" id="UP000664545"/>
    </source>
</evidence>